<keyword evidence="5 6" id="KW-0472">Membrane</keyword>
<protein>
    <submittedName>
        <fullName evidence="7">Cellulose biosynthesis cyclic di-GMP-binding regulatory protein BcsB</fullName>
    </submittedName>
</protein>
<dbReference type="InterPro" id="IPR018513">
    <property type="entry name" value="Cell_synthase_bac"/>
</dbReference>
<organism evidence="7 8">
    <name type="scientific">Paenibacillus lacisoli</name>
    <dbReference type="NCBI Taxonomy" id="3064525"/>
    <lineage>
        <taxon>Bacteria</taxon>
        <taxon>Bacillati</taxon>
        <taxon>Bacillota</taxon>
        <taxon>Bacilli</taxon>
        <taxon>Bacillales</taxon>
        <taxon>Paenibacillaceae</taxon>
        <taxon>Paenibacillus</taxon>
    </lineage>
</organism>
<evidence type="ECO:0000256" key="5">
    <source>
        <dbReference type="ARBA" id="ARBA00023136"/>
    </source>
</evidence>
<evidence type="ECO:0000313" key="8">
    <source>
        <dbReference type="Proteomes" id="UP001240171"/>
    </source>
</evidence>
<dbReference type="Gene3D" id="2.60.120.260">
    <property type="entry name" value="Galactose-binding domain-like"/>
    <property type="match status" value="2"/>
</dbReference>
<gene>
    <name evidence="7" type="ORF">Q5741_16680</name>
</gene>
<keyword evidence="4 6" id="KW-1133">Transmembrane helix</keyword>
<evidence type="ECO:0000256" key="1">
    <source>
        <dbReference type="ARBA" id="ARBA00004162"/>
    </source>
</evidence>
<name>A0ABT9CGM2_9BACL</name>
<evidence type="ECO:0000256" key="6">
    <source>
        <dbReference type="SAM" id="Phobius"/>
    </source>
</evidence>
<sequence length="699" mass="76537">MSFNSRLGWMVALVLIAGWLTAVPVTYGAAQTTAQYEVPFTDTDRAFSGTTSVKQEYFQIEDYWNVSQVQINLDYKASQLTQGTQSSITMLLNGKNFYSFRPVTNDQASQHLTVTLPKAWLVKGSNTLTLQGRMESTLSENVCPPQDSLDSWFQLYDTSAVVVSYQSLTTTDSIADFSRHFVGRDTMQNAWNAVSVPAKADPAELEAGIYALSGYASQNPLKDKNIPLVPMDTAGLKVKKTVIMVAKPSHLPAEIQSSLSSADLKGTDLGQAALIKVMHYAGQTVMVVTSDNDDLLRKAGKWLANAQLVRQVKGSSKFIQANTDTASPAVPISSRISLTENGSKLTGEGHQEQAFFISLPANRSLASGSKISMNFRYAQNLDFQRSMVTLLVNGTPIGSKKLSSQMADGDTLTLTLPENLNVSGNFTVTAAFDLEMTDAPCTVRSSEQPWAFISPDSLLQLNTKDRNELLFNDYPYPFLRDGAYNKIAVVLPADPDEYTIRALSNVFNLLGQYMQSNAGDVRVYSDNVSDAELGNAQIIAIGGYTSNKLIRENNDHLYFRYDSKGAAFVSNEKMSLDPDYGQRIGALQLISSPYSDGNGLLAVTGASSESVYLASKLIASDTARYKVFGDAVITDKDGVIQAFRFKKEAGSSSDAIGTRLLQRTDVLSFTAVAVMLLVLVLVSLIFMIRKYRKRRREEP</sequence>
<feature type="transmembrane region" description="Helical" evidence="6">
    <location>
        <begin position="666"/>
        <end position="688"/>
    </location>
</feature>
<keyword evidence="8" id="KW-1185">Reference proteome</keyword>
<proteinExistence type="predicted"/>
<dbReference type="PANTHER" id="PTHR39083">
    <property type="entry name" value="CYCLIC DI-GMP-BINDING PROTEIN"/>
    <property type="match status" value="1"/>
</dbReference>
<dbReference type="RefSeq" id="WP_305025269.1">
    <property type="nucleotide sequence ID" value="NZ_JAUQTB010000011.1"/>
</dbReference>
<dbReference type="PANTHER" id="PTHR39083:SF1">
    <property type="entry name" value="CYCLIC DI-GMP-BINDING PROTEIN"/>
    <property type="match status" value="1"/>
</dbReference>
<accession>A0ABT9CGM2</accession>
<reference evidence="7 8" key="1">
    <citation type="submission" date="2023-07" db="EMBL/GenBank/DDBJ databases">
        <title>Paenibacillus sp. JX-17 nov. isolated from soil.</title>
        <authorList>
            <person name="Wan Y."/>
            <person name="Liu B."/>
        </authorList>
    </citation>
    <scope>NUCLEOTIDE SEQUENCE [LARGE SCALE GENOMIC DNA]</scope>
    <source>
        <strain evidence="7 8">JX-17</strain>
    </source>
</reference>
<dbReference type="EMBL" id="JAUQTB010000011">
    <property type="protein sequence ID" value="MDO7908050.1"/>
    <property type="molecule type" value="Genomic_DNA"/>
</dbReference>
<keyword evidence="2" id="KW-1003">Cell membrane</keyword>
<keyword evidence="3 6" id="KW-0812">Transmembrane</keyword>
<evidence type="ECO:0000313" key="7">
    <source>
        <dbReference type="EMBL" id="MDO7908050.1"/>
    </source>
</evidence>
<comment type="subcellular location">
    <subcellularLocation>
        <location evidence="1">Cell membrane</location>
        <topology evidence="1">Single-pass membrane protein</topology>
    </subcellularLocation>
</comment>
<comment type="caution">
    <text evidence="7">The sequence shown here is derived from an EMBL/GenBank/DDBJ whole genome shotgun (WGS) entry which is preliminary data.</text>
</comment>
<evidence type="ECO:0000256" key="3">
    <source>
        <dbReference type="ARBA" id="ARBA00022692"/>
    </source>
</evidence>
<dbReference type="Proteomes" id="UP001240171">
    <property type="component" value="Unassembled WGS sequence"/>
</dbReference>
<evidence type="ECO:0000256" key="2">
    <source>
        <dbReference type="ARBA" id="ARBA00022475"/>
    </source>
</evidence>
<evidence type="ECO:0000256" key="4">
    <source>
        <dbReference type="ARBA" id="ARBA00022989"/>
    </source>
</evidence>
<dbReference type="Pfam" id="PF03170">
    <property type="entry name" value="BcsB"/>
    <property type="match status" value="1"/>
</dbReference>